<dbReference type="AlphaFoldDB" id="A0A5D0XTR9"/>
<comment type="caution">
    <text evidence="2">The sequence shown here is derived from an EMBL/GenBank/DDBJ whole genome shotgun (WGS) entry which is preliminary data.</text>
</comment>
<dbReference type="InterPro" id="IPR000835">
    <property type="entry name" value="HTH_MarR-typ"/>
</dbReference>
<gene>
    <name evidence="2" type="ORF">FQ377_01045</name>
</gene>
<dbReference type="PANTHER" id="PTHR39515">
    <property type="entry name" value="CONSERVED PROTEIN"/>
    <property type="match status" value="1"/>
</dbReference>
<dbReference type="PROSITE" id="PS50995">
    <property type="entry name" value="HTH_MARR_2"/>
    <property type="match status" value="1"/>
</dbReference>
<dbReference type="Pfam" id="PF01047">
    <property type="entry name" value="MarR"/>
    <property type="match status" value="1"/>
</dbReference>
<evidence type="ECO:0000313" key="3">
    <source>
        <dbReference type="Proteomes" id="UP000323410"/>
    </source>
</evidence>
<dbReference type="EMBL" id="VSLD01000001">
    <property type="protein sequence ID" value="TYD00086.1"/>
    <property type="molecule type" value="Genomic_DNA"/>
</dbReference>
<dbReference type="SUPFAM" id="SSF46785">
    <property type="entry name" value="Winged helix' DNA-binding domain"/>
    <property type="match status" value="1"/>
</dbReference>
<name>A0A5D0XTR9_9MICC</name>
<dbReference type="GO" id="GO:0003700">
    <property type="term" value="F:DNA-binding transcription factor activity"/>
    <property type="evidence" value="ECO:0007669"/>
    <property type="project" value="InterPro"/>
</dbReference>
<dbReference type="Gene3D" id="1.10.10.10">
    <property type="entry name" value="Winged helix-like DNA-binding domain superfamily/Winged helix DNA-binding domain"/>
    <property type="match status" value="1"/>
</dbReference>
<dbReference type="InterPro" id="IPR036390">
    <property type="entry name" value="WH_DNA-bd_sf"/>
</dbReference>
<dbReference type="SMART" id="SM00347">
    <property type="entry name" value="HTH_MARR"/>
    <property type="match status" value="1"/>
</dbReference>
<dbReference type="InterPro" id="IPR052526">
    <property type="entry name" value="HTH-type_Bedaq_tolerance"/>
</dbReference>
<organism evidence="2 3">
    <name type="scientific">Arthrobacter echini</name>
    <dbReference type="NCBI Taxonomy" id="1529066"/>
    <lineage>
        <taxon>Bacteria</taxon>
        <taxon>Bacillati</taxon>
        <taxon>Actinomycetota</taxon>
        <taxon>Actinomycetes</taxon>
        <taxon>Micrococcales</taxon>
        <taxon>Micrococcaceae</taxon>
        <taxon>Arthrobacter</taxon>
    </lineage>
</organism>
<evidence type="ECO:0000313" key="2">
    <source>
        <dbReference type="EMBL" id="TYD00086.1"/>
    </source>
</evidence>
<dbReference type="PANTHER" id="PTHR39515:SF2">
    <property type="entry name" value="HTH-TYPE TRANSCRIPTIONAL REGULATOR RV0880"/>
    <property type="match status" value="1"/>
</dbReference>
<sequence>MLGCLTMDTETETEDAELLNLAQSFRSTLRHAVYLSRSMDSDGELSTMQMSTLSMAADAPLRVSRVAANLGIRVPSATEQIIKLEQAGLVSRQPDPTDSRAVLVQLTRTGRTTWEEVNRRRNARIAELLGRLDSRDRATLAAALPVVAQLTNNS</sequence>
<dbReference type="Proteomes" id="UP000323410">
    <property type="component" value="Unassembled WGS sequence"/>
</dbReference>
<reference evidence="2 3" key="1">
    <citation type="submission" date="2019-08" db="EMBL/GenBank/DDBJ databases">
        <title>Genone of Arthrobacter echini P9.</title>
        <authorList>
            <person name="Bowman J.P."/>
        </authorList>
    </citation>
    <scope>NUCLEOTIDE SEQUENCE [LARGE SCALE GENOMIC DNA]</scope>
    <source>
        <strain evidence="2 3">P9</strain>
    </source>
</reference>
<dbReference type="OrthoDB" id="69852at2"/>
<dbReference type="InterPro" id="IPR036388">
    <property type="entry name" value="WH-like_DNA-bd_sf"/>
</dbReference>
<protein>
    <submittedName>
        <fullName evidence="2">MarR family transcriptional regulator</fullName>
    </submittedName>
</protein>
<keyword evidence="3" id="KW-1185">Reference proteome</keyword>
<evidence type="ECO:0000259" key="1">
    <source>
        <dbReference type="PROSITE" id="PS50995"/>
    </source>
</evidence>
<accession>A0A5D0XTR9</accession>
<feature type="domain" description="HTH marR-type" evidence="1">
    <location>
        <begin position="15"/>
        <end position="149"/>
    </location>
</feature>
<proteinExistence type="predicted"/>